<keyword evidence="13" id="KW-1185">Reference proteome</keyword>
<dbReference type="Gene3D" id="3.40.50.300">
    <property type="entry name" value="P-loop containing nucleotide triphosphate hydrolases"/>
    <property type="match status" value="1"/>
</dbReference>
<dbReference type="Pfam" id="PF00265">
    <property type="entry name" value="TK"/>
    <property type="match status" value="1"/>
</dbReference>
<dbReference type="PANTHER" id="PTHR11441:SF0">
    <property type="entry name" value="THYMIDINE KINASE, CYTOSOLIC"/>
    <property type="match status" value="1"/>
</dbReference>
<dbReference type="RefSeq" id="WP_171835339.1">
    <property type="nucleotide sequence ID" value="NZ_CP053708.1"/>
</dbReference>
<accession>A0A6M8HX60</accession>
<evidence type="ECO:0000256" key="1">
    <source>
        <dbReference type="ARBA" id="ARBA00007587"/>
    </source>
</evidence>
<evidence type="ECO:0000313" key="12">
    <source>
        <dbReference type="EMBL" id="QKE92767.1"/>
    </source>
</evidence>
<dbReference type="SUPFAM" id="SSF57716">
    <property type="entry name" value="Glucocorticoid receptor-like (DNA-binding domain)"/>
    <property type="match status" value="1"/>
</dbReference>
<evidence type="ECO:0000256" key="8">
    <source>
        <dbReference type="PIRSR" id="PIRSR035805-1"/>
    </source>
</evidence>
<dbReference type="SUPFAM" id="SSF52540">
    <property type="entry name" value="P-loop containing nucleoside triphosphate hydrolases"/>
    <property type="match status" value="1"/>
</dbReference>
<dbReference type="GO" id="GO:0071897">
    <property type="term" value="P:DNA biosynthetic process"/>
    <property type="evidence" value="ECO:0007669"/>
    <property type="project" value="UniProtKB-KW"/>
</dbReference>
<dbReference type="PIRSF" id="PIRSF035805">
    <property type="entry name" value="TK_cell"/>
    <property type="match status" value="1"/>
</dbReference>
<keyword evidence="7 10" id="KW-0067">ATP-binding</keyword>
<evidence type="ECO:0000256" key="2">
    <source>
        <dbReference type="ARBA" id="ARBA00012118"/>
    </source>
</evidence>
<sequence length="184" mass="19963">MTGKERRGELVLITGPMFAGKSAALIAQAAAHGPDALVLKPAFDTRDGAAVIASRDRTRVEALAVADWPDAAAGRTVLVIDEVQFMVPPHYAGDIVADIGRAVAAGARVTVGGLDTDYLRRPFDTITRLSACADRHLVLRARCHICEQLAMWTAKKTETGKRLELGDDDLYEARCEEHWTEPAR</sequence>
<protein>
    <recommendedName>
        <fullName evidence="2 10">Thymidine kinase</fullName>
        <ecNumber evidence="2 10">2.7.1.21</ecNumber>
    </recommendedName>
</protein>
<comment type="catalytic activity">
    <reaction evidence="10">
        <text>thymidine + ATP = dTMP + ADP + H(+)</text>
        <dbReference type="Rhea" id="RHEA:19129"/>
        <dbReference type="ChEBI" id="CHEBI:15378"/>
        <dbReference type="ChEBI" id="CHEBI:17748"/>
        <dbReference type="ChEBI" id="CHEBI:30616"/>
        <dbReference type="ChEBI" id="CHEBI:63528"/>
        <dbReference type="ChEBI" id="CHEBI:456216"/>
        <dbReference type="EC" id="2.7.1.21"/>
    </reaction>
</comment>
<keyword evidence="5 10" id="KW-0547">Nucleotide-binding</keyword>
<dbReference type="EMBL" id="CP053708">
    <property type="protein sequence ID" value="QKE92767.1"/>
    <property type="molecule type" value="Genomic_DNA"/>
</dbReference>
<evidence type="ECO:0000256" key="7">
    <source>
        <dbReference type="ARBA" id="ARBA00022840"/>
    </source>
</evidence>
<evidence type="ECO:0000256" key="5">
    <source>
        <dbReference type="ARBA" id="ARBA00022741"/>
    </source>
</evidence>
<gene>
    <name evidence="12" type="ORF">HN018_17685</name>
</gene>
<dbReference type="GO" id="GO:0046104">
    <property type="term" value="P:thymidine metabolic process"/>
    <property type="evidence" value="ECO:0007669"/>
    <property type="project" value="TreeGrafter"/>
</dbReference>
<keyword evidence="4 10" id="KW-0808">Transferase</keyword>
<dbReference type="PANTHER" id="PTHR11441">
    <property type="entry name" value="THYMIDINE KINASE"/>
    <property type="match status" value="1"/>
</dbReference>
<dbReference type="GO" id="GO:0004797">
    <property type="term" value="F:thymidine kinase activity"/>
    <property type="evidence" value="ECO:0007669"/>
    <property type="project" value="UniProtKB-EC"/>
</dbReference>
<reference evidence="12 13" key="1">
    <citation type="journal article" date="2014" name="World J. Microbiol. Biotechnol.">
        <title>Biodiversity and physiological characteristics of Antarctic and Arctic lichens-associated bacteria.</title>
        <authorList>
            <person name="Lee Y.M."/>
            <person name="Kim E.H."/>
            <person name="Lee H.K."/>
            <person name="Hong S.G."/>
        </authorList>
    </citation>
    <scope>NUCLEOTIDE SEQUENCE [LARGE SCALE GENOMIC DNA]</scope>
    <source>
        <strain evidence="12 13">PAMC 26569</strain>
    </source>
</reference>
<evidence type="ECO:0000256" key="11">
    <source>
        <dbReference type="RuleBase" id="RU004165"/>
    </source>
</evidence>
<dbReference type="AlphaFoldDB" id="A0A6M8HX60"/>
<evidence type="ECO:0000256" key="6">
    <source>
        <dbReference type="ARBA" id="ARBA00022777"/>
    </source>
</evidence>
<name>A0A6M8HX60_9PROT</name>
<proteinExistence type="inferred from homology"/>
<evidence type="ECO:0000256" key="10">
    <source>
        <dbReference type="RuleBase" id="RU000544"/>
    </source>
</evidence>
<organism evidence="12 13">
    <name type="scientific">Lichenicola cladoniae</name>
    <dbReference type="NCBI Taxonomy" id="1484109"/>
    <lineage>
        <taxon>Bacteria</taxon>
        <taxon>Pseudomonadati</taxon>
        <taxon>Pseudomonadota</taxon>
        <taxon>Alphaproteobacteria</taxon>
        <taxon>Acetobacterales</taxon>
        <taxon>Acetobacteraceae</taxon>
        <taxon>Lichenicola</taxon>
    </lineage>
</organism>
<dbReference type="KEGG" id="lck:HN018_17685"/>
<feature type="active site" description="Proton acceptor" evidence="8">
    <location>
        <position position="82"/>
    </location>
</feature>
<evidence type="ECO:0000256" key="3">
    <source>
        <dbReference type="ARBA" id="ARBA00022634"/>
    </source>
</evidence>
<evidence type="ECO:0000256" key="9">
    <source>
        <dbReference type="PIRSR" id="PIRSR035805-2"/>
    </source>
</evidence>
<feature type="binding site" evidence="9">
    <location>
        <position position="171"/>
    </location>
    <ligand>
        <name>substrate</name>
    </ligand>
</feature>
<keyword evidence="3 10" id="KW-0237">DNA synthesis</keyword>
<comment type="similarity">
    <text evidence="1 11">Belongs to the thymidine kinase family.</text>
</comment>
<evidence type="ECO:0000313" key="13">
    <source>
        <dbReference type="Proteomes" id="UP000500767"/>
    </source>
</evidence>
<keyword evidence="6 10" id="KW-0418">Kinase</keyword>
<dbReference type="InterPro" id="IPR001267">
    <property type="entry name" value="Thymidine_kinase"/>
</dbReference>
<evidence type="ECO:0000256" key="4">
    <source>
        <dbReference type="ARBA" id="ARBA00022679"/>
    </source>
</evidence>
<dbReference type="GO" id="GO:0005524">
    <property type="term" value="F:ATP binding"/>
    <property type="evidence" value="ECO:0007669"/>
    <property type="project" value="UniProtKB-KW"/>
</dbReference>
<dbReference type="Proteomes" id="UP000500767">
    <property type="component" value="Chromosome"/>
</dbReference>
<dbReference type="EC" id="2.7.1.21" evidence="2 10"/>
<dbReference type="Gene3D" id="3.30.60.20">
    <property type="match status" value="1"/>
</dbReference>
<dbReference type="InterPro" id="IPR027417">
    <property type="entry name" value="P-loop_NTPase"/>
</dbReference>